<organism evidence="2 3">
    <name type="scientific">Thermospira aquatica</name>
    <dbReference type="NCBI Taxonomy" id="2828656"/>
    <lineage>
        <taxon>Bacteria</taxon>
        <taxon>Pseudomonadati</taxon>
        <taxon>Spirochaetota</taxon>
        <taxon>Spirochaetia</taxon>
        <taxon>Brevinematales</taxon>
        <taxon>Thermospiraceae</taxon>
        <taxon>Thermospira</taxon>
    </lineage>
</organism>
<keyword evidence="1" id="KW-0812">Transmembrane</keyword>
<dbReference type="RefSeq" id="WP_271436172.1">
    <property type="nucleotide sequence ID" value="NZ_CP073355.1"/>
</dbReference>
<accession>A0AAX3BFB8</accession>
<proteinExistence type="predicted"/>
<feature type="transmembrane region" description="Helical" evidence="1">
    <location>
        <begin position="5"/>
        <end position="26"/>
    </location>
</feature>
<reference evidence="2" key="2">
    <citation type="submission" date="2022-06" db="EMBL/GenBank/DDBJ databases">
        <title>Thermospira aquatica gen. nov., sp. nov.</title>
        <authorList>
            <person name="Ben Ali Gam Z."/>
            <person name="Labat M."/>
        </authorList>
    </citation>
    <scope>NUCLEOTIDE SEQUENCE</scope>
    <source>
        <strain evidence="2">F1F22</strain>
    </source>
</reference>
<protein>
    <recommendedName>
        <fullName evidence="4">MFS transporter</fullName>
    </recommendedName>
</protein>
<evidence type="ECO:0000256" key="1">
    <source>
        <dbReference type="SAM" id="Phobius"/>
    </source>
</evidence>
<dbReference type="KEGG" id="taqu:KDW03_04350"/>
<keyword evidence="3" id="KW-1185">Reference proteome</keyword>
<sequence>MKNVFIYLGAFSAYKIPMLTFEIAFLGIKFSFLRTLFSLPVFIAIGYLMDYVAKKINLIEISS</sequence>
<evidence type="ECO:0000313" key="2">
    <source>
        <dbReference type="EMBL" id="URA11039.1"/>
    </source>
</evidence>
<dbReference type="AlphaFoldDB" id="A0AAX3BFB8"/>
<keyword evidence="1" id="KW-0472">Membrane</keyword>
<keyword evidence="1" id="KW-1133">Transmembrane helix</keyword>
<gene>
    <name evidence="2" type="ORF">KDW03_04350</name>
</gene>
<dbReference type="Proteomes" id="UP001056539">
    <property type="component" value="Chromosome"/>
</dbReference>
<feature type="transmembrane region" description="Helical" evidence="1">
    <location>
        <begin position="32"/>
        <end position="53"/>
    </location>
</feature>
<evidence type="ECO:0008006" key="4">
    <source>
        <dbReference type="Google" id="ProtNLM"/>
    </source>
</evidence>
<name>A0AAX3BFB8_9SPIR</name>
<evidence type="ECO:0000313" key="3">
    <source>
        <dbReference type="Proteomes" id="UP001056539"/>
    </source>
</evidence>
<reference evidence="2" key="1">
    <citation type="submission" date="2021-04" db="EMBL/GenBank/DDBJ databases">
        <authorList>
            <person name="Postec A."/>
        </authorList>
    </citation>
    <scope>NUCLEOTIDE SEQUENCE</scope>
    <source>
        <strain evidence="2">F1F22</strain>
    </source>
</reference>
<dbReference type="EMBL" id="CP073355">
    <property type="protein sequence ID" value="URA11039.1"/>
    <property type="molecule type" value="Genomic_DNA"/>
</dbReference>